<evidence type="ECO:0000313" key="3">
    <source>
        <dbReference type="Proteomes" id="UP001054837"/>
    </source>
</evidence>
<proteinExistence type="predicted"/>
<accession>A0AAV4SI63</accession>
<organism evidence="2 3">
    <name type="scientific">Caerostris darwini</name>
    <dbReference type="NCBI Taxonomy" id="1538125"/>
    <lineage>
        <taxon>Eukaryota</taxon>
        <taxon>Metazoa</taxon>
        <taxon>Ecdysozoa</taxon>
        <taxon>Arthropoda</taxon>
        <taxon>Chelicerata</taxon>
        <taxon>Arachnida</taxon>
        <taxon>Araneae</taxon>
        <taxon>Araneomorphae</taxon>
        <taxon>Entelegynae</taxon>
        <taxon>Araneoidea</taxon>
        <taxon>Araneidae</taxon>
        <taxon>Caerostris</taxon>
    </lineage>
</organism>
<evidence type="ECO:0000313" key="2">
    <source>
        <dbReference type="EMBL" id="GIY33634.1"/>
    </source>
</evidence>
<comment type="caution">
    <text evidence="2">The sequence shown here is derived from an EMBL/GenBank/DDBJ whole genome shotgun (WGS) entry which is preliminary data.</text>
</comment>
<protein>
    <submittedName>
        <fullName evidence="2">Uncharacterized protein</fullName>
    </submittedName>
</protein>
<sequence length="106" mass="11776">MKCGSLHLTPGRNSSSRTFSYSFIHVKKTSTSNHNTGGVEGRFPPNPTNPAEILREESSSMNHPGKIDTNGADYSFQRKRGSESYPLLPQDLEVNEAVILTKIKRK</sequence>
<evidence type="ECO:0000256" key="1">
    <source>
        <dbReference type="SAM" id="MobiDB-lite"/>
    </source>
</evidence>
<dbReference type="Proteomes" id="UP001054837">
    <property type="component" value="Unassembled WGS sequence"/>
</dbReference>
<reference evidence="2 3" key="1">
    <citation type="submission" date="2021-06" db="EMBL/GenBank/DDBJ databases">
        <title>Caerostris darwini draft genome.</title>
        <authorList>
            <person name="Kono N."/>
            <person name="Arakawa K."/>
        </authorList>
    </citation>
    <scope>NUCLEOTIDE SEQUENCE [LARGE SCALE GENOMIC DNA]</scope>
</reference>
<name>A0AAV4SI63_9ARAC</name>
<gene>
    <name evidence="2" type="ORF">CDAR_80561</name>
</gene>
<keyword evidence="3" id="KW-1185">Reference proteome</keyword>
<dbReference type="EMBL" id="BPLQ01007966">
    <property type="protein sequence ID" value="GIY33634.1"/>
    <property type="molecule type" value="Genomic_DNA"/>
</dbReference>
<dbReference type="AlphaFoldDB" id="A0AAV4SI63"/>
<feature type="region of interest" description="Disordered" evidence="1">
    <location>
        <begin position="30"/>
        <end position="51"/>
    </location>
</feature>